<dbReference type="InterPro" id="IPR036397">
    <property type="entry name" value="RNaseH_sf"/>
</dbReference>
<feature type="compositionally biased region" description="Basic and acidic residues" evidence="3">
    <location>
        <begin position="361"/>
        <end position="371"/>
    </location>
</feature>
<keyword evidence="1" id="KW-0863">Zinc-finger</keyword>
<reference evidence="7" key="1">
    <citation type="submission" date="2019-08" db="EMBL/GenBank/DDBJ databases">
        <title>The improved chromosome-level genome for the pearl oyster Pinctada fucata martensii using PacBio sequencing and Hi-C.</title>
        <authorList>
            <person name="Zheng Z."/>
        </authorList>
    </citation>
    <scope>NUCLEOTIDE SEQUENCE</scope>
    <source>
        <strain evidence="7">ZZ-2019</strain>
        <tissue evidence="7">Adductor muscle</tissue>
    </source>
</reference>
<dbReference type="InterPro" id="IPR017900">
    <property type="entry name" value="4Fe4S_Fe_S_CS"/>
</dbReference>
<dbReference type="Pfam" id="PF00098">
    <property type="entry name" value="zf-CCHC"/>
    <property type="match status" value="1"/>
</dbReference>
<accession>A0AA89BQ11</accession>
<keyword evidence="1" id="KW-0862">Zinc</keyword>
<comment type="caution">
    <text evidence="7">The sequence shown here is derived from an EMBL/GenBank/DDBJ whole genome shotgun (WGS) entry which is preliminary data.</text>
</comment>
<evidence type="ECO:0000259" key="6">
    <source>
        <dbReference type="PROSITE" id="PS51379"/>
    </source>
</evidence>
<evidence type="ECO:0000256" key="1">
    <source>
        <dbReference type="PROSITE-ProRule" id="PRU00047"/>
    </source>
</evidence>
<evidence type="ECO:0000256" key="3">
    <source>
        <dbReference type="SAM" id="MobiDB-lite"/>
    </source>
</evidence>
<evidence type="ECO:0000313" key="7">
    <source>
        <dbReference type="EMBL" id="KAK3083314.1"/>
    </source>
</evidence>
<dbReference type="EMBL" id="VSWD01000014">
    <property type="protein sequence ID" value="KAK3083314.1"/>
    <property type="molecule type" value="Genomic_DNA"/>
</dbReference>
<name>A0AA89BQ11_PINIB</name>
<dbReference type="Gene3D" id="1.10.4020.10">
    <property type="entry name" value="DNA breaking-rejoining enzymes"/>
    <property type="match status" value="1"/>
</dbReference>
<dbReference type="Gene3D" id="1.10.340.70">
    <property type="match status" value="1"/>
</dbReference>
<feature type="domain" description="4Fe-4S ferredoxin-type" evidence="6">
    <location>
        <begin position="650"/>
        <end position="680"/>
    </location>
</feature>
<dbReference type="Pfam" id="PF00665">
    <property type="entry name" value="rve"/>
    <property type="match status" value="1"/>
</dbReference>
<gene>
    <name evidence="7" type="ORF">FSP39_019257</name>
</gene>
<dbReference type="SMART" id="SM00343">
    <property type="entry name" value="ZnF_C2HC"/>
    <property type="match status" value="1"/>
</dbReference>
<dbReference type="PROSITE" id="PS50994">
    <property type="entry name" value="INTEGRASE"/>
    <property type="match status" value="1"/>
</dbReference>
<dbReference type="PROSITE" id="PS00198">
    <property type="entry name" value="4FE4S_FER_1"/>
    <property type="match status" value="1"/>
</dbReference>
<dbReference type="Pfam" id="PF02023">
    <property type="entry name" value="SCAN"/>
    <property type="match status" value="1"/>
</dbReference>
<feature type="coiled-coil region" evidence="2">
    <location>
        <begin position="45"/>
        <end position="88"/>
    </location>
</feature>
<keyword evidence="1" id="KW-0479">Metal-binding</keyword>
<dbReference type="InterPro" id="IPR038269">
    <property type="entry name" value="SCAN_sf"/>
</dbReference>
<organism evidence="7 8">
    <name type="scientific">Pinctada imbricata</name>
    <name type="common">Atlantic pearl-oyster</name>
    <name type="synonym">Pinctada martensii</name>
    <dbReference type="NCBI Taxonomy" id="66713"/>
    <lineage>
        <taxon>Eukaryota</taxon>
        <taxon>Metazoa</taxon>
        <taxon>Spiralia</taxon>
        <taxon>Lophotrochozoa</taxon>
        <taxon>Mollusca</taxon>
        <taxon>Bivalvia</taxon>
        <taxon>Autobranchia</taxon>
        <taxon>Pteriomorphia</taxon>
        <taxon>Pterioida</taxon>
        <taxon>Pterioidea</taxon>
        <taxon>Pteriidae</taxon>
        <taxon>Pinctada</taxon>
    </lineage>
</organism>
<evidence type="ECO:0000313" key="8">
    <source>
        <dbReference type="Proteomes" id="UP001186944"/>
    </source>
</evidence>
<protein>
    <submittedName>
        <fullName evidence="7">Uncharacterized protein</fullName>
    </submittedName>
</protein>
<dbReference type="InterPro" id="IPR001878">
    <property type="entry name" value="Znf_CCHC"/>
</dbReference>
<dbReference type="PANTHER" id="PTHR46888:SF1">
    <property type="entry name" value="RIBONUCLEASE H"/>
    <property type="match status" value="1"/>
</dbReference>
<feature type="region of interest" description="Disordered" evidence="3">
    <location>
        <begin position="348"/>
        <end position="374"/>
    </location>
</feature>
<feature type="domain" description="CCHC-type" evidence="4">
    <location>
        <begin position="316"/>
        <end position="329"/>
    </location>
</feature>
<dbReference type="PROSITE" id="PS50158">
    <property type="entry name" value="ZF_CCHC"/>
    <property type="match status" value="1"/>
</dbReference>
<evidence type="ECO:0000256" key="2">
    <source>
        <dbReference type="SAM" id="Coils"/>
    </source>
</evidence>
<dbReference type="AlphaFoldDB" id="A0AA89BQ11"/>
<dbReference type="GO" id="GO:0015074">
    <property type="term" value="P:DNA integration"/>
    <property type="evidence" value="ECO:0007669"/>
    <property type="project" value="InterPro"/>
</dbReference>
<dbReference type="FunFam" id="1.10.340.70:FF:000001">
    <property type="entry name" value="Retrovirus-related Pol polyprotein from transposon gypsy-like Protein"/>
    <property type="match status" value="1"/>
</dbReference>
<dbReference type="GO" id="GO:0003676">
    <property type="term" value="F:nucleic acid binding"/>
    <property type="evidence" value="ECO:0007669"/>
    <property type="project" value="InterPro"/>
</dbReference>
<dbReference type="SUPFAM" id="SSF53098">
    <property type="entry name" value="Ribonuclease H-like"/>
    <property type="match status" value="1"/>
</dbReference>
<dbReference type="PANTHER" id="PTHR46888">
    <property type="entry name" value="ZINC KNUCKLE DOMAINCONTAINING PROTEIN-RELATED"/>
    <property type="match status" value="1"/>
</dbReference>
<evidence type="ECO:0000259" key="5">
    <source>
        <dbReference type="PROSITE" id="PS50994"/>
    </source>
</evidence>
<dbReference type="InterPro" id="IPR041588">
    <property type="entry name" value="Integrase_H2C2"/>
</dbReference>
<dbReference type="PROSITE" id="PS51379">
    <property type="entry name" value="4FE4S_FER_2"/>
    <property type="match status" value="1"/>
</dbReference>
<dbReference type="Proteomes" id="UP001186944">
    <property type="component" value="Unassembled WGS sequence"/>
</dbReference>
<dbReference type="SUPFAM" id="SSF47353">
    <property type="entry name" value="Retrovirus capsid dimerization domain-like"/>
    <property type="match status" value="1"/>
</dbReference>
<sequence>MTEKLEKLLELGGKLGLKSTDLLAFVEKKEKEDKEEVLRLARIEEDRALREERAREREMKKLEIESKIREEEMKLKAVEQENEALRIQSEKDVQLEKIRATERSGENLDISSEVKAKIPKLPAFDEVRDNIDAYLQRFERFATSMGWRREHWSTSLSALLKGQALEVYSRLPPDDSLQYDKLKEAVLKRFEMTEEGFRIKFRASKPLKGETSSQFAVRIENYLIRWMNLSKTELTFDGLKDLLLREQFLQASSKHLELYLRERSPKSAKEMTDLAEKYLEAHGGTDGKNLIRPKQVSGGSQVEIQGPGSVMERKTCYDCGRKGHIARECTFPKSNQIRIPRPRGYQEYYGNKAGGQSQRGGYKEKNEKGKNEGSACLNRDKKVENIPIVTTAYKENGENKMPVTVGKVGDKEVSVLRDSGCSSAVIKSDFVTDEQLLKEKEYCILIDGTRKQFSVAEIYVDTPYYKGNVRALCMKNPVYDLILGNIPGVRAPDDPDVYWEEEKCTDDDSCPDVQCEVIEGHAVETRKQKKDKRNVPKGIEVASPIDEVNMADLITEQGSDDSLKAQRDFAEKKEVKHMKNRDQVRFMYKRGILYREFKSLQAGNKQVYKQVCVPGKYRNSVMKVAHEGMLSGHMGVKRTREKILQQFYWPGVSGDVDRFCKSCDICQKTCPKGKVAKVPLEKMPLISTPFDRVAVDLVGPIAPVTERGNRYILTPVDYATRYPEAVPLKGIEAERVAEALVTMFSRLGVPREILTDLGTQFTSGVMKEVSRLLSMKQLTTTPYHPQCNGLVERFNGTLKRMLRKMSTERPKDWDRYVDAMLFAYREAKQESLGFSPFELMYGRSVRGPMTILKELWTKELEDPEMKTTYRLSKAMITTRLVWIYKRWQFMTSSKVVFSTCDVYSRFTKVYPTRELH</sequence>
<dbReference type="Gene3D" id="4.10.60.10">
    <property type="entry name" value="Zinc finger, CCHC-type"/>
    <property type="match status" value="1"/>
</dbReference>
<dbReference type="InterPro" id="IPR012337">
    <property type="entry name" value="RNaseH-like_sf"/>
</dbReference>
<feature type="region of interest" description="Disordered" evidence="3">
    <location>
        <begin position="286"/>
        <end position="305"/>
    </location>
</feature>
<dbReference type="Gene3D" id="3.30.420.10">
    <property type="entry name" value="Ribonuclease H-like superfamily/Ribonuclease H"/>
    <property type="match status" value="1"/>
</dbReference>
<dbReference type="FunFam" id="3.30.420.10:FF:000032">
    <property type="entry name" value="Retrovirus-related Pol polyprotein from transposon 297-like Protein"/>
    <property type="match status" value="1"/>
</dbReference>
<keyword evidence="8" id="KW-1185">Reference proteome</keyword>
<dbReference type="Pfam" id="PF17921">
    <property type="entry name" value="Integrase_H2C2"/>
    <property type="match status" value="1"/>
</dbReference>
<feature type="domain" description="Integrase catalytic" evidence="5">
    <location>
        <begin position="685"/>
        <end position="844"/>
    </location>
</feature>
<evidence type="ECO:0000259" key="4">
    <source>
        <dbReference type="PROSITE" id="PS50158"/>
    </source>
</evidence>
<keyword evidence="2" id="KW-0175">Coiled coil</keyword>
<dbReference type="InterPro" id="IPR017896">
    <property type="entry name" value="4Fe4S_Fe-S-bd"/>
</dbReference>
<dbReference type="InterPro" id="IPR001584">
    <property type="entry name" value="Integrase_cat-core"/>
</dbReference>
<proteinExistence type="predicted"/>
<dbReference type="InterPro" id="IPR036875">
    <property type="entry name" value="Znf_CCHC_sf"/>
</dbReference>
<dbReference type="GO" id="GO:0008270">
    <property type="term" value="F:zinc ion binding"/>
    <property type="evidence" value="ECO:0007669"/>
    <property type="project" value="UniProtKB-KW"/>
</dbReference>
<dbReference type="InterPro" id="IPR003309">
    <property type="entry name" value="SCAN_dom"/>
</dbReference>
<dbReference type="SUPFAM" id="SSF57756">
    <property type="entry name" value="Retrovirus zinc finger-like domains"/>
    <property type="match status" value="1"/>
</dbReference>